<dbReference type="InterPro" id="IPR036291">
    <property type="entry name" value="NAD(P)-bd_dom_sf"/>
</dbReference>
<proteinExistence type="predicted"/>
<sequence length="375" mass="40352">MTVEQTPIGAVVVGTGFGLFTHIRALREAGFEVRAIVGRNRERTAQRAAPLGIPLASDNLEQVLADDPAIRLVTVATPPHAHYTPVMQAIAAGRHVMCEKPFARDLAQAREMLAAAEKAGIVHALGAEFRFDSAQALLRRVVQDGLIGDPLMFSRIYQQPGSGEEEPLADWWTDAAQGGGFLGAFGTHMIDQVRSTLGEIVAVNAILRKLTTTRPSMTSDDYYNVQFRTNSGCLGVIEAAMNFPGPFVMATKVAGTKGAAWIQSGAAFGDPEQVWIKDADGARQIVMPAELVNPAPEPFAIEELIQTEMDRWHTQGFDVAPYAKLFGQMKARIEGRAPPLPDPAGDFRDAAAGQAVLDAARLSAAQGRWVEVEAV</sequence>
<dbReference type="RefSeq" id="WP_037469364.1">
    <property type="nucleotide sequence ID" value="NZ_BCZD01000016.1"/>
</dbReference>
<feature type="domain" description="Gfo/Idh/MocA-like oxidoreductase N-terminal" evidence="2">
    <location>
        <begin position="9"/>
        <end position="122"/>
    </location>
</feature>
<dbReference type="InterPro" id="IPR050463">
    <property type="entry name" value="Gfo/Idh/MocA_oxidrdct_glycsds"/>
</dbReference>
<evidence type="ECO:0000313" key="5">
    <source>
        <dbReference type="Proteomes" id="UP000024284"/>
    </source>
</evidence>
<keyword evidence="5" id="KW-1185">Reference proteome</keyword>
<dbReference type="InterPro" id="IPR055170">
    <property type="entry name" value="GFO_IDH_MocA-like_dom"/>
</dbReference>
<dbReference type="SUPFAM" id="SSF51735">
    <property type="entry name" value="NAD(P)-binding Rossmann-fold domains"/>
    <property type="match status" value="1"/>
</dbReference>
<dbReference type="PANTHER" id="PTHR43818">
    <property type="entry name" value="BCDNA.GH03377"/>
    <property type="match status" value="1"/>
</dbReference>
<gene>
    <name evidence="4" type="ORF">BV98_003890</name>
</gene>
<evidence type="ECO:0000256" key="1">
    <source>
        <dbReference type="ARBA" id="ARBA00023002"/>
    </source>
</evidence>
<dbReference type="PANTHER" id="PTHR43818:SF11">
    <property type="entry name" value="BCDNA.GH03377"/>
    <property type="match status" value="1"/>
</dbReference>
<dbReference type="OrthoDB" id="9801953at2"/>
<name>A0A086P4I9_SPHHM</name>
<dbReference type="GO" id="GO:0000166">
    <property type="term" value="F:nucleotide binding"/>
    <property type="evidence" value="ECO:0007669"/>
    <property type="project" value="InterPro"/>
</dbReference>
<dbReference type="PATRIC" id="fig|1219045.3.peg.3948"/>
<evidence type="ECO:0000259" key="3">
    <source>
        <dbReference type="Pfam" id="PF22725"/>
    </source>
</evidence>
<evidence type="ECO:0000259" key="2">
    <source>
        <dbReference type="Pfam" id="PF01408"/>
    </source>
</evidence>
<dbReference type="Gene3D" id="3.30.360.10">
    <property type="entry name" value="Dihydrodipicolinate Reductase, domain 2"/>
    <property type="match status" value="1"/>
</dbReference>
<evidence type="ECO:0000313" key="4">
    <source>
        <dbReference type="EMBL" id="KFG88307.1"/>
    </source>
</evidence>
<dbReference type="eggNOG" id="COG0673">
    <property type="taxonomic scope" value="Bacteria"/>
</dbReference>
<dbReference type="AlphaFoldDB" id="A0A086P4I9"/>
<dbReference type="STRING" id="76947.GCA_002080435_03813"/>
<organism evidence="4 5">
    <name type="scientific">Sphingobium herbicidovorans (strain ATCC 700291 / DSM 11019 / CCUG 56400 / KCTC 2939 / LMG 18315 / NBRC 16415 / MH)</name>
    <name type="common">Sphingomonas herbicidovorans</name>
    <dbReference type="NCBI Taxonomy" id="1219045"/>
    <lineage>
        <taxon>Bacteria</taxon>
        <taxon>Pseudomonadati</taxon>
        <taxon>Pseudomonadota</taxon>
        <taxon>Alphaproteobacteria</taxon>
        <taxon>Sphingomonadales</taxon>
        <taxon>Sphingomonadaceae</taxon>
        <taxon>Sphingobium</taxon>
    </lineage>
</organism>
<keyword evidence="1" id="KW-0560">Oxidoreductase</keyword>
<dbReference type="SUPFAM" id="SSF55347">
    <property type="entry name" value="Glyceraldehyde-3-phosphate dehydrogenase-like, C-terminal domain"/>
    <property type="match status" value="1"/>
</dbReference>
<dbReference type="Proteomes" id="UP000024284">
    <property type="component" value="Unassembled WGS sequence"/>
</dbReference>
<dbReference type="GO" id="GO:0016491">
    <property type="term" value="F:oxidoreductase activity"/>
    <property type="evidence" value="ECO:0007669"/>
    <property type="project" value="UniProtKB-KW"/>
</dbReference>
<comment type="caution">
    <text evidence="4">The sequence shown here is derived from an EMBL/GenBank/DDBJ whole genome shotgun (WGS) entry which is preliminary data.</text>
</comment>
<dbReference type="EMBL" id="JFZA02000062">
    <property type="protein sequence ID" value="KFG88307.1"/>
    <property type="molecule type" value="Genomic_DNA"/>
</dbReference>
<protein>
    <submittedName>
        <fullName evidence="4">Oxidoreductase</fullName>
    </submittedName>
</protein>
<dbReference type="InterPro" id="IPR000683">
    <property type="entry name" value="Gfo/Idh/MocA-like_OxRdtase_N"/>
</dbReference>
<dbReference type="Pfam" id="PF22725">
    <property type="entry name" value="GFO_IDH_MocA_C3"/>
    <property type="match status" value="1"/>
</dbReference>
<dbReference type="Gene3D" id="3.40.50.720">
    <property type="entry name" value="NAD(P)-binding Rossmann-like Domain"/>
    <property type="match status" value="1"/>
</dbReference>
<accession>A0A086P4I9</accession>
<reference evidence="4" key="1">
    <citation type="submission" date="2014-08" db="EMBL/GenBank/DDBJ databases">
        <title>Draft genome sequences of Sphingobium herbicidovorans.</title>
        <authorList>
            <person name="Gan H.M."/>
            <person name="Gan H.Y."/>
            <person name="Savka M.A."/>
        </authorList>
    </citation>
    <scope>NUCLEOTIDE SEQUENCE [LARGE SCALE GENOMIC DNA]</scope>
    <source>
        <strain evidence="4">NBRC 16415</strain>
    </source>
</reference>
<dbReference type="Pfam" id="PF01408">
    <property type="entry name" value="GFO_IDH_MocA"/>
    <property type="match status" value="1"/>
</dbReference>
<feature type="domain" description="GFO/IDH/MocA-like oxidoreductase" evidence="3">
    <location>
        <begin position="138"/>
        <end position="259"/>
    </location>
</feature>